<dbReference type="AlphaFoldDB" id="U5CWR9"/>
<sequence length="67" mass="7180">MEVVSIVQMHAVRPSVLLGGASVPNTYLLQEGGFVIGEAPRSTEVSVPTSEQFLRVTLMELFSSLSS</sequence>
<evidence type="ECO:0000313" key="1">
    <source>
        <dbReference type="EMBL" id="ERN17786.1"/>
    </source>
</evidence>
<dbReference type="Gramene" id="ERN17786">
    <property type="protein sequence ID" value="ERN17786"/>
    <property type="gene ID" value="AMTR_s00047p00146560"/>
</dbReference>
<name>U5CWR9_AMBTC</name>
<protein>
    <submittedName>
        <fullName evidence="1">Uncharacterized protein</fullName>
    </submittedName>
</protein>
<organism evidence="1 2">
    <name type="scientific">Amborella trichopoda</name>
    <dbReference type="NCBI Taxonomy" id="13333"/>
    <lineage>
        <taxon>Eukaryota</taxon>
        <taxon>Viridiplantae</taxon>
        <taxon>Streptophyta</taxon>
        <taxon>Embryophyta</taxon>
        <taxon>Tracheophyta</taxon>
        <taxon>Spermatophyta</taxon>
        <taxon>Magnoliopsida</taxon>
        <taxon>Amborellales</taxon>
        <taxon>Amborellaceae</taxon>
        <taxon>Amborella</taxon>
    </lineage>
</organism>
<reference evidence="2" key="1">
    <citation type="journal article" date="2013" name="Science">
        <title>The Amborella genome and the evolution of flowering plants.</title>
        <authorList>
            <consortium name="Amborella Genome Project"/>
        </authorList>
    </citation>
    <scope>NUCLEOTIDE SEQUENCE [LARGE SCALE GENOMIC DNA]</scope>
</reference>
<accession>U5CWR9</accession>
<dbReference type="Proteomes" id="UP000017836">
    <property type="component" value="Unassembled WGS sequence"/>
</dbReference>
<evidence type="ECO:0000313" key="2">
    <source>
        <dbReference type="Proteomes" id="UP000017836"/>
    </source>
</evidence>
<dbReference type="EMBL" id="KI392311">
    <property type="protein sequence ID" value="ERN17786.1"/>
    <property type="molecule type" value="Genomic_DNA"/>
</dbReference>
<proteinExistence type="predicted"/>
<gene>
    <name evidence="1" type="ORF">AMTR_s00047p00146560</name>
</gene>
<dbReference type="HOGENOM" id="CLU_2815810_0_0_1"/>
<keyword evidence="2" id="KW-1185">Reference proteome</keyword>